<feature type="transmembrane region" description="Helical" evidence="1">
    <location>
        <begin position="120"/>
        <end position="139"/>
    </location>
</feature>
<dbReference type="RefSeq" id="WP_390261744.1">
    <property type="nucleotide sequence ID" value="NZ_JBHUGH010000009.1"/>
</dbReference>
<reference evidence="4" key="1">
    <citation type="journal article" date="2019" name="Int. J. Syst. Evol. Microbiol.">
        <title>The Global Catalogue of Microorganisms (GCM) 10K type strain sequencing project: providing services to taxonomists for standard genome sequencing and annotation.</title>
        <authorList>
            <consortium name="The Broad Institute Genomics Platform"/>
            <consortium name="The Broad Institute Genome Sequencing Center for Infectious Disease"/>
            <person name="Wu L."/>
            <person name="Ma J."/>
        </authorList>
    </citation>
    <scope>NUCLEOTIDE SEQUENCE [LARGE SCALE GENOMIC DNA]</scope>
    <source>
        <strain evidence="4">CGMCC 4.7242</strain>
    </source>
</reference>
<evidence type="ECO:0000259" key="2">
    <source>
        <dbReference type="Pfam" id="PF02517"/>
    </source>
</evidence>
<dbReference type="GO" id="GO:0016787">
    <property type="term" value="F:hydrolase activity"/>
    <property type="evidence" value="ECO:0007669"/>
    <property type="project" value="UniProtKB-KW"/>
</dbReference>
<dbReference type="EMBL" id="JBHUGH010000009">
    <property type="protein sequence ID" value="MFD1912863.1"/>
    <property type="molecule type" value="Genomic_DNA"/>
</dbReference>
<evidence type="ECO:0000313" key="4">
    <source>
        <dbReference type="Proteomes" id="UP001597353"/>
    </source>
</evidence>
<keyword evidence="3" id="KW-0378">Hydrolase</keyword>
<dbReference type="Proteomes" id="UP001597353">
    <property type="component" value="Unassembled WGS sequence"/>
</dbReference>
<accession>A0ABW4S710</accession>
<evidence type="ECO:0000256" key="1">
    <source>
        <dbReference type="SAM" id="Phobius"/>
    </source>
</evidence>
<feature type="transmembrane region" description="Helical" evidence="1">
    <location>
        <begin position="50"/>
        <end position="70"/>
    </location>
</feature>
<proteinExistence type="predicted"/>
<organism evidence="3 4">
    <name type="scientific">Halodurantibacterium flavum</name>
    <dbReference type="NCBI Taxonomy" id="1382802"/>
    <lineage>
        <taxon>Bacteria</taxon>
        <taxon>Pseudomonadati</taxon>
        <taxon>Pseudomonadota</taxon>
        <taxon>Alphaproteobacteria</taxon>
        <taxon>Rhodobacterales</taxon>
        <taxon>Paracoccaceae</taxon>
        <taxon>Halodurantibacterium</taxon>
    </lineage>
</organism>
<keyword evidence="1" id="KW-1133">Transmembrane helix</keyword>
<protein>
    <submittedName>
        <fullName evidence="3">CPBP family intramembrane glutamic endopeptidase</fullName>
        <ecNumber evidence="3">3.4.-.-</ecNumber>
    </submittedName>
</protein>
<keyword evidence="4" id="KW-1185">Reference proteome</keyword>
<feature type="transmembrane region" description="Helical" evidence="1">
    <location>
        <begin position="82"/>
        <end position="105"/>
    </location>
</feature>
<feature type="transmembrane region" description="Helical" evidence="1">
    <location>
        <begin position="174"/>
        <end position="193"/>
    </location>
</feature>
<gene>
    <name evidence="3" type="ORF">ACFSGJ_11645</name>
</gene>
<feature type="transmembrane region" description="Helical" evidence="1">
    <location>
        <begin position="25"/>
        <end position="44"/>
    </location>
</feature>
<name>A0ABW4S710_9RHOB</name>
<dbReference type="Pfam" id="PF02517">
    <property type="entry name" value="Rce1-like"/>
    <property type="match status" value="1"/>
</dbReference>
<feature type="transmembrane region" description="Helical" evidence="1">
    <location>
        <begin position="200"/>
        <end position="223"/>
    </location>
</feature>
<feature type="domain" description="CAAX prenyl protease 2/Lysostaphin resistance protein A-like" evidence="2">
    <location>
        <begin position="121"/>
        <end position="209"/>
    </location>
</feature>
<evidence type="ECO:0000313" key="3">
    <source>
        <dbReference type="EMBL" id="MFD1912863.1"/>
    </source>
</evidence>
<dbReference type="EC" id="3.4.-.-" evidence="3"/>
<dbReference type="InterPro" id="IPR003675">
    <property type="entry name" value="Rce1/LyrA-like_dom"/>
</dbReference>
<keyword evidence="1" id="KW-0472">Membrane</keyword>
<sequence>MSDASARTTLPRTHANGTDLRRLRLWAEMALLYVLAPVALAVFFPANWMFPVLFAVTALGLVLLHVTRDFEWVELLRGWHRIGWGAVLGLSVVTFLAGTAVMMTFNPQGYFWMVQNRPELMLTIALLYPFVSALPQEIVFRPLFFRRYAELLPGTQLAILANAALFSLAHMLYWNWVVTIMTFFGGLAFAWAYEVRRNFPMAVVLHAVSGVIVFAVGLGMFFYTGNIQRPF</sequence>
<keyword evidence="1" id="KW-0812">Transmembrane</keyword>
<comment type="caution">
    <text evidence="3">The sequence shown here is derived from an EMBL/GenBank/DDBJ whole genome shotgun (WGS) entry which is preliminary data.</text>
</comment>